<organism evidence="1 2">
    <name type="scientific">Caerostris darwini</name>
    <dbReference type="NCBI Taxonomy" id="1538125"/>
    <lineage>
        <taxon>Eukaryota</taxon>
        <taxon>Metazoa</taxon>
        <taxon>Ecdysozoa</taxon>
        <taxon>Arthropoda</taxon>
        <taxon>Chelicerata</taxon>
        <taxon>Arachnida</taxon>
        <taxon>Araneae</taxon>
        <taxon>Araneomorphae</taxon>
        <taxon>Entelegynae</taxon>
        <taxon>Araneoidea</taxon>
        <taxon>Araneidae</taxon>
        <taxon>Caerostris</taxon>
    </lineage>
</organism>
<dbReference type="AlphaFoldDB" id="A0AAV4T411"/>
<dbReference type="EMBL" id="BPLQ01008881">
    <property type="protein sequence ID" value="GIY40081.1"/>
    <property type="molecule type" value="Genomic_DNA"/>
</dbReference>
<gene>
    <name evidence="1" type="ORF">CDAR_621031</name>
</gene>
<evidence type="ECO:0000313" key="1">
    <source>
        <dbReference type="EMBL" id="GIY40081.1"/>
    </source>
</evidence>
<name>A0AAV4T411_9ARAC</name>
<sequence length="100" mass="10799">MRSALWGSVAEISRFYRKTWVFEFGADATSGRENESTSRPRGFCLAPDVSEIRLLRIPAYGSSLRIILLLGGGGATPRRAKGTAGLCGRDKPLLSQDVGV</sequence>
<proteinExistence type="predicted"/>
<accession>A0AAV4T411</accession>
<protein>
    <submittedName>
        <fullName evidence="1">Uncharacterized protein</fullName>
    </submittedName>
</protein>
<comment type="caution">
    <text evidence="1">The sequence shown here is derived from an EMBL/GenBank/DDBJ whole genome shotgun (WGS) entry which is preliminary data.</text>
</comment>
<reference evidence="1 2" key="1">
    <citation type="submission" date="2021-06" db="EMBL/GenBank/DDBJ databases">
        <title>Caerostris darwini draft genome.</title>
        <authorList>
            <person name="Kono N."/>
            <person name="Arakawa K."/>
        </authorList>
    </citation>
    <scope>NUCLEOTIDE SEQUENCE [LARGE SCALE GENOMIC DNA]</scope>
</reference>
<keyword evidence="2" id="KW-1185">Reference proteome</keyword>
<evidence type="ECO:0000313" key="2">
    <source>
        <dbReference type="Proteomes" id="UP001054837"/>
    </source>
</evidence>
<dbReference type="Proteomes" id="UP001054837">
    <property type="component" value="Unassembled WGS sequence"/>
</dbReference>